<dbReference type="GeneID" id="93949976"/>
<dbReference type="PANTHER" id="PTHR10584:SF166">
    <property type="entry name" value="RIBOKINASE"/>
    <property type="match status" value="1"/>
</dbReference>
<feature type="binding site" evidence="12">
    <location>
        <begin position="12"/>
        <end position="14"/>
    </location>
    <ligand>
        <name>substrate</name>
    </ligand>
</feature>
<dbReference type="SUPFAM" id="SSF53613">
    <property type="entry name" value="Ribokinase-like"/>
    <property type="match status" value="1"/>
</dbReference>
<name>A0ABD4XH72_WEIPA</name>
<keyword evidence="11 12" id="KW-0119">Carbohydrate metabolism</keyword>
<dbReference type="GO" id="GO:0004747">
    <property type="term" value="F:ribokinase activity"/>
    <property type="evidence" value="ECO:0007669"/>
    <property type="project" value="UniProtKB-UniRule"/>
</dbReference>
<keyword evidence="8 12" id="KW-0067">ATP-binding</keyword>
<evidence type="ECO:0000256" key="5">
    <source>
        <dbReference type="ARBA" id="ARBA00022723"/>
    </source>
</evidence>
<keyword evidence="6 12" id="KW-0547">Nucleotide-binding</keyword>
<dbReference type="PANTHER" id="PTHR10584">
    <property type="entry name" value="SUGAR KINASE"/>
    <property type="match status" value="1"/>
</dbReference>
<feature type="binding site" evidence="12">
    <location>
        <position position="289"/>
    </location>
    <ligand>
        <name>K(+)</name>
        <dbReference type="ChEBI" id="CHEBI:29103"/>
    </ligand>
</feature>
<dbReference type="Pfam" id="PF00294">
    <property type="entry name" value="PfkB"/>
    <property type="match status" value="1"/>
</dbReference>
<dbReference type="GO" id="GO:0019303">
    <property type="term" value="P:D-ribose catabolic process"/>
    <property type="evidence" value="ECO:0007669"/>
    <property type="project" value="UniProtKB-UniRule"/>
</dbReference>
<dbReference type="CDD" id="cd01174">
    <property type="entry name" value="ribokinase"/>
    <property type="match status" value="1"/>
</dbReference>
<feature type="binding site" evidence="12">
    <location>
        <position position="286"/>
    </location>
    <ligand>
        <name>K(+)</name>
        <dbReference type="ChEBI" id="CHEBI:29103"/>
    </ligand>
</feature>
<comment type="activity regulation">
    <text evidence="12">Activated by a monovalent cation that binds near, but not in, the active site. The most likely occupant of the site in vivo is potassium. Ion binding induces a conformational change that may alter substrate affinity.</text>
</comment>
<evidence type="ECO:0000256" key="2">
    <source>
        <dbReference type="ARBA" id="ARBA00012035"/>
    </source>
</evidence>
<comment type="cofactor">
    <cofactor evidence="12">
        <name>Mg(2+)</name>
        <dbReference type="ChEBI" id="CHEBI:18420"/>
    </cofactor>
    <text evidence="12">Requires a divalent cation, most likely magnesium in vivo, as an electrophilic catalyst to aid phosphoryl group transfer. It is the chelate of the metal and the nucleotide that is the actual substrate.</text>
</comment>
<comment type="subunit">
    <text evidence="12">Homodimer.</text>
</comment>
<dbReference type="Gene3D" id="3.40.1190.20">
    <property type="match status" value="1"/>
</dbReference>
<evidence type="ECO:0000256" key="9">
    <source>
        <dbReference type="ARBA" id="ARBA00022842"/>
    </source>
</evidence>
<keyword evidence="7 12" id="KW-0418">Kinase</keyword>
<evidence type="ECO:0000313" key="14">
    <source>
        <dbReference type="EMBL" id="MDF8370422.1"/>
    </source>
</evidence>
<dbReference type="GO" id="GO:0005737">
    <property type="term" value="C:cytoplasm"/>
    <property type="evidence" value="ECO:0007669"/>
    <property type="project" value="UniProtKB-SubCell"/>
</dbReference>
<feature type="binding site" evidence="12">
    <location>
        <position position="249"/>
    </location>
    <ligand>
        <name>K(+)</name>
        <dbReference type="ChEBI" id="CHEBI:29103"/>
    </ligand>
</feature>
<dbReference type="NCBIfam" id="TIGR02152">
    <property type="entry name" value="D_ribokin_bact"/>
    <property type="match status" value="1"/>
</dbReference>
<keyword evidence="5 12" id="KW-0479">Metal-binding</keyword>
<feature type="binding site" evidence="12">
    <location>
        <position position="295"/>
    </location>
    <ligand>
        <name>K(+)</name>
        <dbReference type="ChEBI" id="CHEBI:29103"/>
    </ligand>
</feature>
<feature type="binding site" evidence="12">
    <location>
        <begin position="254"/>
        <end position="255"/>
    </location>
    <ligand>
        <name>ATP</name>
        <dbReference type="ChEBI" id="CHEBI:30616"/>
    </ligand>
</feature>
<proteinExistence type="inferred from homology"/>
<comment type="caution">
    <text evidence="12">Lacks conserved residue(s) required for the propagation of feature annotation.</text>
</comment>
<dbReference type="InterPro" id="IPR011611">
    <property type="entry name" value="PfkB_dom"/>
</dbReference>
<comment type="caution">
    <text evidence="14">The sequence shown here is derived from an EMBL/GenBank/DDBJ whole genome shotgun (WGS) entry which is preliminary data.</text>
</comment>
<keyword evidence="12" id="KW-0963">Cytoplasm</keyword>
<dbReference type="InterPro" id="IPR011877">
    <property type="entry name" value="Ribokinase"/>
</dbReference>
<evidence type="ECO:0000256" key="3">
    <source>
        <dbReference type="ARBA" id="ARBA00016943"/>
    </source>
</evidence>
<evidence type="ECO:0000313" key="15">
    <source>
        <dbReference type="Proteomes" id="UP001215461"/>
    </source>
</evidence>
<comment type="pathway">
    <text evidence="12">Carbohydrate metabolism; D-ribose degradation; D-ribose 5-phosphate from beta-D-ribopyranose: step 2/2.</text>
</comment>
<keyword evidence="4 12" id="KW-0808">Transferase</keyword>
<feature type="active site" description="Proton acceptor" evidence="12">
    <location>
        <position position="255"/>
    </location>
</feature>
<dbReference type="AlphaFoldDB" id="A0ABD4XH72"/>
<accession>A0ABD4XH72</accession>
<feature type="binding site" evidence="12">
    <location>
        <position position="186"/>
    </location>
    <ligand>
        <name>ATP</name>
        <dbReference type="ChEBI" id="CHEBI:30616"/>
    </ligand>
</feature>
<evidence type="ECO:0000256" key="8">
    <source>
        <dbReference type="ARBA" id="ARBA00022840"/>
    </source>
</evidence>
<evidence type="ECO:0000256" key="7">
    <source>
        <dbReference type="ARBA" id="ARBA00022777"/>
    </source>
</evidence>
<evidence type="ECO:0000256" key="4">
    <source>
        <dbReference type="ARBA" id="ARBA00022679"/>
    </source>
</evidence>
<sequence length="307" mass="32266">MTRKVTVLGSLNSDTILHIDHLPVQGETMAMSDASTAPGGKGANQAVAAQRLGTQVHFIGAVGQDQNGELLLNALKEDGVDTTHVAQLANVGTGAAYILLESDSHNTILILGGANQCISETNVDEAKETIQSSDVLVAQFETPVVATLQAFKLAKSAGVMTILNPAPGRKTIPKELMELTDLITPNETEAEIITGIPVNDDLSMINASNKMQEMGAKNVIITLGERGAYYQLANGQHDFEPALKVKAVDTTAAGDTFIGALATKLTPDMKNIVESVRFASAASALTVQGAGAQPSIPTLEKMKEVRH</sequence>
<comment type="subcellular location">
    <subcellularLocation>
        <location evidence="12">Cytoplasm</location>
    </subcellularLocation>
</comment>
<feature type="binding site" evidence="12">
    <location>
        <position position="291"/>
    </location>
    <ligand>
        <name>K(+)</name>
        <dbReference type="ChEBI" id="CHEBI:29103"/>
    </ligand>
</feature>
<dbReference type="InterPro" id="IPR002139">
    <property type="entry name" value="Ribo/fructo_kinase"/>
</dbReference>
<dbReference type="GO" id="GO:0005524">
    <property type="term" value="F:ATP binding"/>
    <property type="evidence" value="ECO:0007669"/>
    <property type="project" value="UniProtKB-UniRule"/>
</dbReference>
<comment type="catalytic activity">
    <reaction evidence="12">
        <text>D-ribose + ATP = D-ribose 5-phosphate + ADP + H(+)</text>
        <dbReference type="Rhea" id="RHEA:13697"/>
        <dbReference type="ChEBI" id="CHEBI:15378"/>
        <dbReference type="ChEBI" id="CHEBI:30616"/>
        <dbReference type="ChEBI" id="CHEBI:47013"/>
        <dbReference type="ChEBI" id="CHEBI:78346"/>
        <dbReference type="ChEBI" id="CHEBI:456216"/>
        <dbReference type="EC" id="2.7.1.15"/>
    </reaction>
</comment>
<gene>
    <name evidence="12 14" type="primary">rbsK</name>
    <name evidence="14" type="ORF">G9403_01940</name>
</gene>
<dbReference type="PROSITE" id="PS00584">
    <property type="entry name" value="PFKB_KINASES_2"/>
    <property type="match status" value="1"/>
</dbReference>
<feature type="binding site" evidence="12">
    <location>
        <position position="255"/>
    </location>
    <ligand>
        <name>substrate</name>
    </ligand>
</feature>
<feature type="domain" description="Carbohydrate kinase PfkB" evidence="13">
    <location>
        <begin position="3"/>
        <end position="298"/>
    </location>
</feature>
<evidence type="ECO:0000256" key="12">
    <source>
        <dbReference type="HAMAP-Rule" id="MF_01987"/>
    </source>
</evidence>
<comment type="similarity">
    <text evidence="1">Belongs to the carbohydrate kinase pfkB family.</text>
</comment>
<dbReference type="InterPro" id="IPR002173">
    <property type="entry name" value="Carboh/pur_kinase_PfkB_CS"/>
</dbReference>
<evidence type="ECO:0000256" key="10">
    <source>
        <dbReference type="ARBA" id="ARBA00022958"/>
    </source>
</evidence>
<dbReference type="InterPro" id="IPR029056">
    <property type="entry name" value="Ribokinase-like"/>
</dbReference>
<feature type="binding site" evidence="12">
    <location>
        <begin position="40"/>
        <end position="44"/>
    </location>
    <ligand>
        <name>substrate</name>
    </ligand>
</feature>
<dbReference type="EMBL" id="JAANXN010000002">
    <property type="protein sequence ID" value="MDF8370422.1"/>
    <property type="molecule type" value="Genomic_DNA"/>
</dbReference>
<evidence type="ECO:0000256" key="1">
    <source>
        <dbReference type="ARBA" id="ARBA00005380"/>
    </source>
</evidence>
<dbReference type="GO" id="GO:0046872">
    <property type="term" value="F:metal ion binding"/>
    <property type="evidence" value="ECO:0007669"/>
    <property type="project" value="UniProtKB-KW"/>
</dbReference>
<dbReference type="PRINTS" id="PR00990">
    <property type="entry name" value="RIBOKINASE"/>
</dbReference>
<dbReference type="Proteomes" id="UP001215461">
    <property type="component" value="Unassembled WGS sequence"/>
</dbReference>
<reference evidence="14 15" key="1">
    <citation type="submission" date="2020-03" db="EMBL/GenBank/DDBJ databases">
        <title>Comparative genomics of Weissella paramesenteroides.</title>
        <authorList>
            <person name="Kant R."/>
            <person name="Takala T."/>
            <person name="Saris P."/>
        </authorList>
    </citation>
    <scope>NUCLEOTIDE SEQUENCE [LARGE SCALE GENOMIC DNA]</scope>
    <source>
        <strain evidence="14 15">SJ27-4</strain>
    </source>
</reference>
<evidence type="ECO:0000256" key="11">
    <source>
        <dbReference type="ARBA" id="ARBA00023277"/>
    </source>
</evidence>
<comment type="function">
    <text evidence="12">Catalyzes the phosphorylation of ribose at O-5 in a reaction requiring ATP and magnesium. The resulting D-ribose-5-phosphate can then be used either for sythesis of nucleotides, histidine, and tryptophan, or as a component of the pentose phosphate pathway.</text>
</comment>
<dbReference type="HAMAP" id="MF_01987">
    <property type="entry name" value="Ribokinase"/>
    <property type="match status" value="1"/>
</dbReference>
<feature type="binding site" evidence="12">
    <location>
        <position position="251"/>
    </location>
    <ligand>
        <name>K(+)</name>
        <dbReference type="ChEBI" id="CHEBI:29103"/>
    </ligand>
</feature>
<keyword evidence="10 12" id="KW-0630">Potassium</keyword>
<evidence type="ECO:0000259" key="13">
    <source>
        <dbReference type="Pfam" id="PF00294"/>
    </source>
</evidence>
<organism evidence="14 15">
    <name type="scientific">Weissella paramesenteroides</name>
    <name type="common">Leuconostoc paramesenteroides</name>
    <dbReference type="NCBI Taxonomy" id="1249"/>
    <lineage>
        <taxon>Bacteria</taxon>
        <taxon>Bacillati</taxon>
        <taxon>Bacillota</taxon>
        <taxon>Bacilli</taxon>
        <taxon>Lactobacillales</taxon>
        <taxon>Lactobacillaceae</taxon>
        <taxon>Weissella</taxon>
    </lineage>
</organism>
<dbReference type="EC" id="2.7.1.15" evidence="2 12"/>
<keyword evidence="9 12" id="KW-0460">Magnesium</keyword>
<feature type="binding site" evidence="12">
    <location>
        <position position="141"/>
    </location>
    <ligand>
        <name>substrate</name>
    </ligand>
</feature>
<feature type="binding site" evidence="12">
    <location>
        <begin position="222"/>
        <end position="227"/>
    </location>
    <ligand>
        <name>ATP</name>
        <dbReference type="ChEBI" id="CHEBI:30616"/>
    </ligand>
</feature>
<dbReference type="RefSeq" id="WP_131473731.1">
    <property type="nucleotide sequence ID" value="NZ_CAXLJE010000006.1"/>
</dbReference>
<comment type="similarity">
    <text evidence="12">Belongs to the carbohydrate kinase PfkB family. Ribokinase subfamily.</text>
</comment>
<protein>
    <recommendedName>
        <fullName evidence="3 12">Ribokinase</fullName>
        <shortName evidence="12">RK</shortName>
        <ecNumber evidence="2 12">2.7.1.15</ecNumber>
    </recommendedName>
</protein>
<evidence type="ECO:0000256" key="6">
    <source>
        <dbReference type="ARBA" id="ARBA00022741"/>
    </source>
</evidence>